<evidence type="ECO:0000313" key="17">
    <source>
        <dbReference type="Proteomes" id="UP001501444"/>
    </source>
</evidence>
<dbReference type="PANTHER" id="PTHR24421">
    <property type="entry name" value="NITRATE/NITRITE SENSOR PROTEIN NARX-RELATED"/>
    <property type="match status" value="1"/>
</dbReference>
<dbReference type="Gene3D" id="1.20.120.620">
    <property type="entry name" value="Backbone structure of the membrane domain of e. Coli histidine kinase receptor kdpd"/>
    <property type="match status" value="1"/>
</dbReference>
<keyword evidence="6 13" id="KW-0812">Transmembrane</keyword>
<dbReference type="Pfam" id="PF02518">
    <property type="entry name" value="HATPase_c"/>
    <property type="match status" value="1"/>
</dbReference>
<evidence type="ECO:0000256" key="9">
    <source>
        <dbReference type="ARBA" id="ARBA00022840"/>
    </source>
</evidence>
<proteinExistence type="predicted"/>
<comment type="caution">
    <text evidence="16">The sequence shown here is derived from an EMBL/GenBank/DDBJ whole genome shotgun (WGS) entry which is preliminary data.</text>
</comment>
<evidence type="ECO:0000256" key="10">
    <source>
        <dbReference type="ARBA" id="ARBA00022989"/>
    </source>
</evidence>
<dbReference type="RefSeq" id="WP_344617419.1">
    <property type="nucleotide sequence ID" value="NZ_BAAARV010000074.1"/>
</dbReference>
<dbReference type="InterPro" id="IPR025201">
    <property type="entry name" value="KdpD_TM"/>
</dbReference>
<dbReference type="InterPro" id="IPR036890">
    <property type="entry name" value="HATPase_C_sf"/>
</dbReference>
<evidence type="ECO:0000256" key="2">
    <source>
        <dbReference type="ARBA" id="ARBA00004141"/>
    </source>
</evidence>
<dbReference type="EC" id="2.7.13.3" evidence="3"/>
<evidence type="ECO:0000256" key="5">
    <source>
        <dbReference type="ARBA" id="ARBA00022679"/>
    </source>
</evidence>
<dbReference type="InterPro" id="IPR011712">
    <property type="entry name" value="Sig_transdc_His_kin_sub3_dim/P"/>
</dbReference>
<dbReference type="SMART" id="SM00065">
    <property type="entry name" value="GAF"/>
    <property type="match status" value="1"/>
</dbReference>
<name>A0ABN3H974_9ACTN</name>
<comment type="subcellular location">
    <subcellularLocation>
        <location evidence="2">Membrane</location>
        <topology evidence="2">Multi-pass membrane protein</topology>
    </subcellularLocation>
</comment>
<evidence type="ECO:0000313" key="16">
    <source>
        <dbReference type="EMBL" id="GAA2373024.1"/>
    </source>
</evidence>
<evidence type="ECO:0000256" key="4">
    <source>
        <dbReference type="ARBA" id="ARBA00022553"/>
    </source>
</evidence>
<reference evidence="16 17" key="1">
    <citation type="journal article" date="2019" name="Int. J. Syst. Evol. Microbiol.">
        <title>The Global Catalogue of Microorganisms (GCM) 10K type strain sequencing project: providing services to taxonomists for standard genome sequencing and annotation.</title>
        <authorList>
            <consortium name="The Broad Institute Genomics Platform"/>
            <consortium name="The Broad Institute Genome Sequencing Center for Infectious Disease"/>
            <person name="Wu L."/>
            <person name="Ma J."/>
        </authorList>
    </citation>
    <scope>NUCLEOTIDE SEQUENCE [LARGE SCALE GENOMIC DNA]</scope>
    <source>
        <strain evidence="16 17">JCM 3272</strain>
    </source>
</reference>
<dbReference type="Gene3D" id="3.30.450.40">
    <property type="match status" value="1"/>
</dbReference>
<organism evidence="16 17">
    <name type="scientific">Dactylosporangium salmoneum</name>
    <dbReference type="NCBI Taxonomy" id="53361"/>
    <lineage>
        <taxon>Bacteria</taxon>
        <taxon>Bacillati</taxon>
        <taxon>Actinomycetota</taxon>
        <taxon>Actinomycetes</taxon>
        <taxon>Micromonosporales</taxon>
        <taxon>Micromonosporaceae</taxon>
        <taxon>Dactylosporangium</taxon>
    </lineage>
</organism>
<accession>A0ABN3H974</accession>
<dbReference type="EMBL" id="BAAARV010000074">
    <property type="protein sequence ID" value="GAA2373024.1"/>
    <property type="molecule type" value="Genomic_DNA"/>
</dbReference>
<evidence type="ECO:0000256" key="3">
    <source>
        <dbReference type="ARBA" id="ARBA00012438"/>
    </source>
</evidence>
<feature type="domain" description="Histidine kinase/HSP90-like ATPase" evidence="15">
    <location>
        <begin position="519"/>
        <end position="609"/>
    </location>
</feature>
<feature type="transmembrane region" description="Helical" evidence="13">
    <location>
        <begin position="45"/>
        <end position="62"/>
    </location>
</feature>
<protein>
    <recommendedName>
        <fullName evidence="3">histidine kinase</fullName>
        <ecNumber evidence="3">2.7.13.3</ecNumber>
    </recommendedName>
</protein>
<dbReference type="InterPro" id="IPR050482">
    <property type="entry name" value="Sensor_HK_TwoCompSys"/>
</dbReference>
<evidence type="ECO:0000256" key="1">
    <source>
        <dbReference type="ARBA" id="ARBA00000085"/>
    </source>
</evidence>
<evidence type="ECO:0000256" key="7">
    <source>
        <dbReference type="ARBA" id="ARBA00022741"/>
    </source>
</evidence>
<evidence type="ECO:0000259" key="14">
    <source>
        <dbReference type="SMART" id="SM00065"/>
    </source>
</evidence>
<keyword evidence="8" id="KW-0418">Kinase</keyword>
<dbReference type="InterPro" id="IPR038318">
    <property type="entry name" value="KdpD_sf"/>
</dbReference>
<keyword evidence="12 13" id="KW-0472">Membrane</keyword>
<dbReference type="InterPro" id="IPR003018">
    <property type="entry name" value="GAF"/>
</dbReference>
<dbReference type="SUPFAM" id="SSF55874">
    <property type="entry name" value="ATPase domain of HSP90 chaperone/DNA topoisomerase II/histidine kinase"/>
    <property type="match status" value="1"/>
</dbReference>
<dbReference type="SMART" id="SM00387">
    <property type="entry name" value="HATPase_c"/>
    <property type="match status" value="1"/>
</dbReference>
<keyword evidence="4" id="KW-0597">Phosphoprotein</keyword>
<dbReference type="InterPro" id="IPR029016">
    <property type="entry name" value="GAF-like_dom_sf"/>
</dbReference>
<keyword evidence="9" id="KW-0067">ATP-binding</keyword>
<dbReference type="SUPFAM" id="SSF55781">
    <property type="entry name" value="GAF domain-like"/>
    <property type="match status" value="1"/>
</dbReference>
<evidence type="ECO:0000256" key="12">
    <source>
        <dbReference type="ARBA" id="ARBA00023136"/>
    </source>
</evidence>
<evidence type="ECO:0000256" key="8">
    <source>
        <dbReference type="ARBA" id="ARBA00022777"/>
    </source>
</evidence>
<evidence type="ECO:0000256" key="11">
    <source>
        <dbReference type="ARBA" id="ARBA00023012"/>
    </source>
</evidence>
<dbReference type="Gene3D" id="3.30.565.10">
    <property type="entry name" value="Histidine kinase-like ATPase, C-terminal domain"/>
    <property type="match status" value="1"/>
</dbReference>
<dbReference type="Pfam" id="PF13493">
    <property type="entry name" value="DUF4118"/>
    <property type="match status" value="1"/>
</dbReference>
<keyword evidence="7" id="KW-0547">Nucleotide-binding</keyword>
<evidence type="ECO:0000256" key="13">
    <source>
        <dbReference type="SAM" id="Phobius"/>
    </source>
</evidence>
<gene>
    <name evidence="16" type="ORF">GCM10010170_075550</name>
</gene>
<dbReference type="CDD" id="cd16917">
    <property type="entry name" value="HATPase_UhpB-NarQ-NarX-like"/>
    <property type="match status" value="1"/>
</dbReference>
<comment type="catalytic activity">
    <reaction evidence="1">
        <text>ATP + protein L-histidine = ADP + protein N-phospho-L-histidine.</text>
        <dbReference type="EC" id="2.7.13.3"/>
    </reaction>
</comment>
<feature type="domain" description="GAF" evidence="14">
    <location>
        <begin position="263"/>
        <end position="406"/>
    </location>
</feature>
<keyword evidence="5" id="KW-0808">Transferase</keyword>
<dbReference type="InterPro" id="IPR003594">
    <property type="entry name" value="HATPase_dom"/>
</dbReference>
<dbReference type="Gene3D" id="1.20.5.1930">
    <property type="match status" value="1"/>
</dbReference>
<dbReference type="Proteomes" id="UP001501444">
    <property type="component" value="Unassembled WGS sequence"/>
</dbReference>
<dbReference type="Pfam" id="PF07730">
    <property type="entry name" value="HisKA_3"/>
    <property type="match status" value="1"/>
</dbReference>
<feature type="transmembrane region" description="Helical" evidence="13">
    <location>
        <begin position="18"/>
        <end position="38"/>
    </location>
</feature>
<evidence type="ECO:0000256" key="6">
    <source>
        <dbReference type="ARBA" id="ARBA00022692"/>
    </source>
</evidence>
<dbReference type="PANTHER" id="PTHR24421:SF10">
    <property type="entry name" value="NITRATE_NITRITE SENSOR PROTEIN NARQ"/>
    <property type="match status" value="1"/>
</dbReference>
<keyword evidence="10 13" id="KW-1133">Transmembrane helix</keyword>
<sequence>MSANLVPLLLRPKPPPPWIGLVVAVAFIAAETLVLFPLRGNSQMAASGLIYLIGILAISMVWKRWLSVTTAAASALAFNYFHVPPFWAFEFTTRRDLPALVVFIAAGLVTSRLADLARSRAAEAPDRRPEATLTTDLAKRLLCADDLRSALGPASQRLAQVLELPSAAIELDVIAGDGQRAAFPLCDGARRLGTLLVPADLPEQTMERLRQRVVPALEPLLSAAREHEAIVHSLKASRKASTMLTEEQLAWRRVATLVVRGASLTDVFDAMAEELCRTLGRVRTALMRYEPNCTATCLADLDELHGPTSILLEGDNVVGTVRRTRRPARINSYDSATGPAAATTRGLGIHSTVGVPVMVQGRLWGVLAVMSFTADAMPPDTEARLADFSDLIATAVANVESRAQLAASRARIVTAADNARRLFERELHDGVLQRVVSLGLETSMAEASMPPELNRYKAQLSHIAQGLNSVFTSLQDVTQGIHPAITCKGGLGASIKSLARRSAIPVELNLNIGRRLPEHTEVAAYHIVSEALANAATHARATMVQVNAEAEDAVFRLSVQDDGIGGASLGKGTGLIGLQDRIEALGGHMEVLSPASHGTALLVKIPIDEA</sequence>
<dbReference type="Pfam" id="PF01590">
    <property type="entry name" value="GAF"/>
    <property type="match status" value="1"/>
</dbReference>
<keyword evidence="11" id="KW-0902">Two-component regulatory system</keyword>
<evidence type="ECO:0000259" key="15">
    <source>
        <dbReference type="SMART" id="SM00387"/>
    </source>
</evidence>
<keyword evidence="17" id="KW-1185">Reference proteome</keyword>